<dbReference type="SMART" id="SM01019">
    <property type="entry name" value="B3"/>
    <property type="match status" value="2"/>
</dbReference>
<evidence type="ECO:0000313" key="7">
    <source>
        <dbReference type="EMBL" id="KAJ4850508.1"/>
    </source>
</evidence>
<evidence type="ECO:0000259" key="6">
    <source>
        <dbReference type="PROSITE" id="PS50863"/>
    </source>
</evidence>
<dbReference type="Proteomes" id="UP001141552">
    <property type="component" value="Unassembled WGS sequence"/>
</dbReference>
<feature type="domain" description="TF-B3" evidence="6">
    <location>
        <begin position="1"/>
        <end position="87"/>
    </location>
</feature>
<accession>A0A9Q0GJ55</accession>
<dbReference type="OrthoDB" id="623918at2759"/>
<dbReference type="GO" id="GO:0003677">
    <property type="term" value="F:DNA binding"/>
    <property type="evidence" value="ECO:0007669"/>
    <property type="project" value="UniProtKB-KW"/>
</dbReference>
<keyword evidence="8" id="KW-1185">Reference proteome</keyword>
<keyword evidence="4" id="KW-0804">Transcription</keyword>
<reference evidence="7" key="1">
    <citation type="submission" date="2022-02" db="EMBL/GenBank/DDBJ databases">
        <authorList>
            <person name="Henning P.M."/>
            <person name="McCubbin A.G."/>
            <person name="Shore J.S."/>
        </authorList>
    </citation>
    <scope>NUCLEOTIDE SEQUENCE</scope>
    <source>
        <strain evidence="7">F60SS</strain>
        <tissue evidence="7">Leaves</tissue>
    </source>
</reference>
<comment type="subcellular location">
    <subcellularLocation>
        <location evidence="1">Nucleus</location>
    </subcellularLocation>
</comment>
<dbReference type="EMBL" id="JAKUCV010000309">
    <property type="protein sequence ID" value="KAJ4850508.1"/>
    <property type="molecule type" value="Genomic_DNA"/>
</dbReference>
<dbReference type="PANTHER" id="PTHR31920:SF37">
    <property type="entry name" value="B3 DOMAIN-CONTAINING TRANSCRIPTION FACTOR VRN1"/>
    <property type="match status" value="1"/>
</dbReference>
<evidence type="ECO:0000256" key="5">
    <source>
        <dbReference type="ARBA" id="ARBA00023242"/>
    </source>
</evidence>
<evidence type="ECO:0000256" key="2">
    <source>
        <dbReference type="ARBA" id="ARBA00023015"/>
    </source>
</evidence>
<keyword evidence="5" id="KW-0539">Nucleus</keyword>
<evidence type="ECO:0000256" key="1">
    <source>
        <dbReference type="ARBA" id="ARBA00004123"/>
    </source>
</evidence>
<evidence type="ECO:0000256" key="4">
    <source>
        <dbReference type="ARBA" id="ARBA00023163"/>
    </source>
</evidence>
<dbReference type="Gene3D" id="2.40.330.10">
    <property type="entry name" value="DNA-binding pseudobarrel domain"/>
    <property type="match status" value="2"/>
</dbReference>
<dbReference type="InterPro" id="IPR050655">
    <property type="entry name" value="Plant_B3_domain"/>
</dbReference>
<comment type="caution">
    <text evidence="7">The sequence shown here is derived from an EMBL/GenBank/DDBJ whole genome shotgun (WGS) entry which is preliminary data.</text>
</comment>
<protein>
    <recommendedName>
        <fullName evidence="6">TF-B3 domain-containing protein</fullName>
    </recommendedName>
</protein>
<evidence type="ECO:0000313" key="8">
    <source>
        <dbReference type="Proteomes" id="UP001141552"/>
    </source>
</evidence>
<organism evidence="7 8">
    <name type="scientific">Turnera subulata</name>
    <dbReference type="NCBI Taxonomy" id="218843"/>
    <lineage>
        <taxon>Eukaryota</taxon>
        <taxon>Viridiplantae</taxon>
        <taxon>Streptophyta</taxon>
        <taxon>Embryophyta</taxon>
        <taxon>Tracheophyta</taxon>
        <taxon>Spermatophyta</taxon>
        <taxon>Magnoliopsida</taxon>
        <taxon>eudicotyledons</taxon>
        <taxon>Gunneridae</taxon>
        <taxon>Pentapetalae</taxon>
        <taxon>rosids</taxon>
        <taxon>fabids</taxon>
        <taxon>Malpighiales</taxon>
        <taxon>Passifloraceae</taxon>
        <taxon>Turnera</taxon>
    </lineage>
</organism>
<evidence type="ECO:0000256" key="3">
    <source>
        <dbReference type="ARBA" id="ARBA00023125"/>
    </source>
</evidence>
<dbReference type="PANTHER" id="PTHR31920">
    <property type="entry name" value="B3 DOMAIN-CONTAINING"/>
    <property type="match status" value="1"/>
</dbReference>
<dbReference type="InterPro" id="IPR015300">
    <property type="entry name" value="DNA-bd_pseudobarrel_sf"/>
</dbReference>
<feature type="domain" description="TF-B3" evidence="6">
    <location>
        <begin position="153"/>
        <end position="253"/>
    </location>
</feature>
<dbReference type="InterPro" id="IPR003340">
    <property type="entry name" value="B3_DNA-bd"/>
</dbReference>
<dbReference type="GO" id="GO:0005634">
    <property type="term" value="C:nucleus"/>
    <property type="evidence" value="ECO:0007669"/>
    <property type="project" value="UniProtKB-SubCell"/>
</dbReference>
<feature type="non-terminal residue" evidence="7">
    <location>
        <position position="1"/>
    </location>
</feature>
<keyword evidence="2" id="KW-0805">Transcription regulation</keyword>
<dbReference type="AlphaFoldDB" id="A0A9Q0GJ55"/>
<sequence length="262" mass="29906">LTCFQVYLQRIPDKFVRLFGHELSGVVNVKVPNCQAWKVGLTRNQDGLWFNRGFREFMEHLSLDFGHFLVFRYEGSSSFSVFVFDKTACEIRYPSNLRNFSENIGAEDSEAENDGKIPDCEESEIIVSGFIDPSEETKQAFKAATLLKPQNPYFILVVRPSHIDKRCMRVPTGFTVKYLSHASEYVILGTTDGREWQVRSIWQKPCRNLLLSKGWSNFVTENDLEEGDVCVLELIDDNNPAHPVLKVTMFRAIEYGVGGTSN</sequence>
<gene>
    <name evidence="7" type="ORF">Tsubulata_040627</name>
</gene>
<dbReference type="SUPFAM" id="SSF101936">
    <property type="entry name" value="DNA-binding pseudobarrel domain"/>
    <property type="match status" value="2"/>
</dbReference>
<reference evidence="7" key="2">
    <citation type="journal article" date="2023" name="Plants (Basel)">
        <title>Annotation of the Turnera subulata (Passifloraceae) Draft Genome Reveals the S-Locus Evolved after the Divergence of Turneroideae from Passifloroideae in a Stepwise Manner.</title>
        <authorList>
            <person name="Henning P.M."/>
            <person name="Roalson E.H."/>
            <person name="Mir W."/>
            <person name="McCubbin A.G."/>
            <person name="Shore J.S."/>
        </authorList>
    </citation>
    <scope>NUCLEOTIDE SEQUENCE</scope>
    <source>
        <strain evidence="7">F60SS</strain>
    </source>
</reference>
<name>A0A9Q0GJ55_9ROSI</name>
<proteinExistence type="predicted"/>
<keyword evidence="3" id="KW-0238">DNA-binding</keyword>
<dbReference type="CDD" id="cd10017">
    <property type="entry name" value="B3_DNA"/>
    <property type="match status" value="2"/>
</dbReference>
<dbReference type="Pfam" id="PF02362">
    <property type="entry name" value="B3"/>
    <property type="match status" value="2"/>
</dbReference>
<dbReference type="PROSITE" id="PS50863">
    <property type="entry name" value="B3"/>
    <property type="match status" value="2"/>
</dbReference>